<evidence type="ECO:0000313" key="3">
    <source>
        <dbReference type="Proteomes" id="UP000078560"/>
    </source>
</evidence>
<dbReference type="AlphaFoldDB" id="A0A1A8W6Z8"/>
<accession>A0A1A8W6Z8</accession>
<evidence type="ECO:0000256" key="1">
    <source>
        <dbReference type="SAM" id="MobiDB-lite"/>
    </source>
</evidence>
<reference evidence="3" key="1">
    <citation type="submission" date="2016-05" db="EMBL/GenBank/DDBJ databases">
        <authorList>
            <person name="Naeem Raeece"/>
        </authorList>
    </citation>
    <scope>NUCLEOTIDE SEQUENCE [LARGE SCALE GENOMIC DNA]</scope>
</reference>
<name>A0A1A8W6Z8_PLAOA</name>
<gene>
    <name evidence="2" type="ORF">POVCU2_0040050</name>
</gene>
<organism evidence="2 3">
    <name type="scientific">Plasmodium ovale curtisi</name>
    <dbReference type="NCBI Taxonomy" id="864141"/>
    <lineage>
        <taxon>Eukaryota</taxon>
        <taxon>Sar</taxon>
        <taxon>Alveolata</taxon>
        <taxon>Apicomplexa</taxon>
        <taxon>Aconoidasida</taxon>
        <taxon>Haemosporida</taxon>
        <taxon>Plasmodiidae</taxon>
        <taxon>Plasmodium</taxon>
        <taxon>Plasmodium (Plasmodium)</taxon>
    </lineage>
</organism>
<proteinExistence type="predicted"/>
<feature type="region of interest" description="Disordered" evidence="1">
    <location>
        <begin position="57"/>
        <end position="109"/>
    </location>
</feature>
<sequence length="213" mass="24067">MRTSSSSFKSNTKKDECSESVFKKEESSNLIKCEKEPCNNGYAKICKLTCKNSSVKCEKNNGRKKQIKQSESSSKDSIKEESPMEEEEEENGMKMEEMNDEEGGGGEDGDLEFADARKYFKEGQKLITPPNGDGTRAFYESLLEENPNSIIAIKYCIEYGVLSGTKHHETLCKYDILKKNNAFRNNFGGVKGEFVKLLEDSKESDDCSFFLKN</sequence>
<dbReference type="Proteomes" id="UP000078560">
    <property type="component" value="Unassembled WGS sequence"/>
</dbReference>
<protein>
    <submittedName>
        <fullName evidence="2">Uncharacterized protein</fullName>
    </submittedName>
</protein>
<feature type="compositionally biased region" description="Acidic residues" evidence="1">
    <location>
        <begin position="98"/>
        <end position="109"/>
    </location>
</feature>
<feature type="compositionally biased region" description="Basic and acidic residues" evidence="1">
    <location>
        <begin position="73"/>
        <end position="82"/>
    </location>
</feature>
<dbReference type="PANTHER" id="PTHR33828:SF2">
    <property type="entry name" value="NUCLEOLIN"/>
    <property type="match status" value="1"/>
</dbReference>
<feature type="region of interest" description="Disordered" evidence="1">
    <location>
        <begin position="1"/>
        <end position="29"/>
    </location>
</feature>
<dbReference type="VEuPathDB" id="PlasmoDB:PocGH01_13012100"/>
<feature type="compositionally biased region" description="Basic and acidic residues" evidence="1">
    <location>
        <begin position="12"/>
        <end position="29"/>
    </location>
</feature>
<dbReference type="PANTHER" id="PTHR33828">
    <property type="entry name" value="OS05G0596200 PROTEIN"/>
    <property type="match status" value="1"/>
</dbReference>
<dbReference type="EMBL" id="FLQU01000529">
    <property type="protein sequence ID" value="SBS86940.1"/>
    <property type="molecule type" value="Genomic_DNA"/>
</dbReference>
<evidence type="ECO:0000313" key="2">
    <source>
        <dbReference type="EMBL" id="SBS86940.1"/>
    </source>
</evidence>
<feature type="compositionally biased region" description="Low complexity" evidence="1">
    <location>
        <begin position="1"/>
        <end position="10"/>
    </location>
</feature>